<dbReference type="Gene3D" id="3.40.50.300">
    <property type="entry name" value="P-loop containing nucleotide triphosphate hydrolases"/>
    <property type="match status" value="1"/>
</dbReference>
<dbReference type="SUPFAM" id="SSF53795">
    <property type="entry name" value="PEP carboxykinase-like"/>
    <property type="match status" value="1"/>
</dbReference>
<name>A0A850TBF6_9BACT</name>
<proteinExistence type="predicted"/>
<sequence>MHTVDFYLYNFIKIRSVGMPSDVNRLILEQLRCFVSKSNMSSTRLSEQPDIHIECCSDLPTLNGRGEQLGSSFNFNVIRSLKSDRVMVIFNYRGVPDVVLDFTAPDVPVHISFRRRKGIARRVYGLLLFGIIQALKMNHDLLCHGAVLQKDQKGILIAGHRGIGKTMILLSLLKAGWGYIGDDKFILSDGKAYLFQDFIVLRDHHFSALPWLTGRDPDFARFAKKAKLQKYLQYQILKWLPQKILPSLDRFLNPAMRVTPDRICKQAVTLSETTISTGIVLGQGDRFEAKEISRKAFIQKFDLLQQMAIREYNDLEKMIYYYCPKRQINWAQVLDDNIHGNRFIDITVPMNVGFDSIGKKVVQCLT</sequence>
<evidence type="ECO:0008006" key="3">
    <source>
        <dbReference type="Google" id="ProtNLM"/>
    </source>
</evidence>
<dbReference type="EMBL" id="JACADJ010000016">
    <property type="protein sequence ID" value="NWH04706.1"/>
    <property type="molecule type" value="Genomic_DNA"/>
</dbReference>
<accession>A0A850TBF6</accession>
<dbReference type="RefSeq" id="WP_218576605.1">
    <property type="nucleotide sequence ID" value="NZ_JACADJ010000016.1"/>
</dbReference>
<protein>
    <recommendedName>
        <fullName evidence="3">HPr kinase/phosphorylase C-terminal domain-containing protein</fullName>
    </recommendedName>
</protein>
<comment type="caution">
    <text evidence="1">The sequence shown here is derived from an EMBL/GenBank/DDBJ whole genome shotgun (WGS) entry which is preliminary data.</text>
</comment>
<dbReference type="InterPro" id="IPR027417">
    <property type="entry name" value="P-loop_NTPase"/>
</dbReference>
<dbReference type="AlphaFoldDB" id="A0A850TBF6"/>
<dbReference type="Proteomes" id="UP000553343">
    <property type="component" value="Unassembled WGS sequence"/>
</dbReference>
<gene>
    <name evidence="1" type="ORF">HXW94_06845</name>
</gene>
<keyword evidence="2" id="KW-1185">Reference proteome</keyword>
<evidence type="ECO:0000313" key="2">
    <source>
        <dbReference type="Proteomes" id="UP000553343"/>
    </source>
</evidence>
<organism evidence="1 2">
    <name type="scientific">Desulfobacter latus</name>
    <dbReference type="NCBI Taxonomy" id="2292"/>
    <lineage>
        <taxon>Bacteria</taxon>
        <taxon>Pseudomonadati</taxon>
        <taxon>Thermodesulfobacteriota</taxon>
        <taxon>Desulfobacteria</taxon>
        <taxon>Desulfobacterales</taxon>
        <taxon>Desulfobacteraceae</taxon>
        <taxon>Desulfobacter</taxon>
    </lineage>
</organism>
<evidence type="ECO:0000313" key="1">
    <source>
        <dbReference type="EMBL" id="NWH04706.1"/>
    </source>
</evidence>
<reference evidence="1 2" key="1">
    <citation type="submission" date="2020-06" db="EMBL/GenBank/DDBJ databases">
        <title>High-quality draft genome of sulfate reducer Desulfobacter latus type strain AcrS2 isolated from marine sediment.</title>
        <authorList>
            <person name="Hoppe M."/>
            <person name="Larsen C.K."/>
            <person name="Marshall I.P.G."/>
            <person name="Schramm A."/>
            <person name="Marietou A.G."/>
        </authorList>
    </citation>
    <scope>NUCLEOTIDE SEQUENCE [LARGE SCALE GENOMIC DNA]</scope>
    <source>
        <strain evidence="1 2">AcRS2</strain>
    </source>
</reference>